<comment type="caution">
    <text evidence="1">The sequence shown here is derived from an EMBL/GenBank/DDBJ whole genome shotgun (WGS) entry which is preliminary data.</text>
</comment>
<gene>
    <name evidence="1" type="ORF">Xbed_03756</name>
</gene>
<name>A0A1Y2S963_9GAMM</name>
<dbReference type="OrthoDB" id="6444777at2"/>
<evidence type="ECO:0008006" key="3">
    <source>
        <dbReference type="Google" id="ProtNLM"/>
    </source>
</evidence>
<dbReference type="Proteomes" id="UP000194204">
    <property type="component" value="Unassembled WGS sequence"/>
</dbReference>
<proteinExistence type="predicted"/>
<sequence>MGVKVRGIKQAKSKLNALVGDIRGRKIVRAMYQALDIGSTQSTLYTPIDTSTLINSQFRDIRFDGVMLTGRVGYSANYAVYVHDPQVKQSFRRATAKKEFLKLGFDEMRSQIDKAVTKELKSL</sequence>
<protein>
    <recommendedName>
        <fullName evidence="3">HK97 gp10 family phage protein</fullName>
    </recommendedName>
</protein>
<accession>A0A1Y2S963</accession>
<dbReference type="EMBL" id="MUBK01000123">
    <property type="protein sequence ID" value="OTA14039.1"/>
    <property type="molecule type" value="Genomic_DNA"/>
</dbReference>
<keyword evidence="2" id="KW-1185">Reference proteome</keyword>
<dbReference type="RefSeq" id="WP_086114315.1">
    <property type="nucleotide sequence ID" value="NZ_CAWNHF010000028.1"/>
</dbReference>
<evidence type="ECO:0000313" key="2">
    <source>
        <dbReference type="Proteomes" id="UP000194204"/>
    </source>
</evidence>
<reference evidence="1 2" key="1">
    <citation type="submission" date="2017-01" db="EMBL/GenBank/DDBJ databases">
        <title>Deconstructing symbiosis and pathogenesis requirements using a combined genomic-metabolomic approach.</title>
        <authorList>
            <person name="Tobias N.J."/>
            <person name="Wolff H."/>
            <person name="Djahanschiri B."/>
            <person name="Ebersberger I."/>
            <person name="Bode H.B."/>
        </authorList>
    </citation>
    <scope>NUCLEOTIDE SEQUENCE [LARGE SCALE GENOMIC DNA]</scope>
    <source>
        <strain evidence="1 2">DSM 4764</strain>
    </source>
</reference>
<evidence type="ECO:0000313" key="1">
    <source>
        <dbReference type="EMBL" id="OTA14039.1"/>
    </source>
</evidence>
<dbReference type="AlphaFoldDB" id="A0A1Y2S963"/>
<organism evidence="1 2">
    <name type="scientific">Xenorhabdus beddingii</name>
    <dbReference type="NCBI Taxonomy" id="40578"/>
    <lineage>
        <taxon>Bacteria</taxon>
        <taxon>Pseudomonadati</taxon>
        <taxon>Pseudomonadota</taxon>
        <taxon>Gammaproteobacteria</taxon>
        <taxon>Enterobacterales</taxon>
        <taxon>Morganellaceae</taxon>
        <taxon>Xenorhabdus</taxon>
    </lineage>
</organism>
<dbReference type="STRING" id="40578.Xbed_03756"/>